<organism evidence="5 6">
    <name type="scientific">Kitasatospora cystarginea</name>
    <dbReference type="NCBI Taxonomy" id="58350"/>
    <lineage>
        <taxon>Bacteria</taxon>
        <taxon>Bacillati</taxon>
        <taxon>Actinomycetota</taxon>
        <taxon>Actinomycetes</taxon>
        <taxon>Kitasatosporales</taxon>
        <taxon>Streptomycetaceae</taxon>
        <taxon>Kitasatospora</taxon>
    </lineage>
</organism>
<name>A0ABN3ERP8_9ACTN</name>
<dbReference type="SUPFAM" id="SSF51197">
    <property type="entry name" value="Clavaminate synthase-like"/>
    <property type="match status" value="1"/>
</dbReference>
<gene>
    <name evidence="5" type="ORF">GCM10010430_62440</name>
</gene>
<proteinExistence type="predicted"/>
<accession>A0ABN3ERP8</accession>
<comment type="caution">
    <text evidence="5">The sequence shown here is derived from an EMBL/GenBank/DDBJ whole genome shotgun (WGS) entry which is preliminary data.</text>
</comment>
<dbReference type="Proteomes" id="UP001500305">
    <property type="component" value="Unassembled WGS sequence"/>
</dbReference>
<dbReference type="SMART" id="SM00558">
    <property type="entry name" value="JmjC"/>
    <property type="match status" value="1"/>
</dbReference>
<dbReference type="PANTHER" id="PTHR13096:SF9">
    <property type="entry name" value="BIFUNCTIONAL LYSINE-SPECIFIC DEMETHYLASE AND HISTIDYL-HYDROXYLASE"/>
    <property type="match status" value="1"/>
</dbReference>
<protein>
    <recommendedName>
        <fullName evidence="4">JmjC domain-containing protein</fullName>
    </recommendedName>
</protein>
<dbReference type="InterPro" id="IPR039994">
    <property type="entry name" value="NO66-like"/>
</dbReference>
<comment type="cofactor">
    <cofactor evidence="1">
        <name>Fe(2+)</name>
        <dbReference type="ChEBI" id="CHEBI:29033"/>
    </cofactor>
</comment>
<evidence type="ECO:0000256" key="1">
    <source>
        <dbReference type="ARBA" id="ARBA00001954"/>
    </source>
</evidence>
<dbReference type="Gene3D" id="2.60.120.650">
    <property type="entry name" value="Cupin"/>
    <property type="match status" value="1"/>
</dbReference>
<feature type="domain" description="JmjC" evidence="4">
    <location>
        <begin position="112"/>
        <end position="256"/>
    </location>
</feature>
<keyword evidence="6" id="KW-1185">Reference proteome</keyword>
<evidence type="ECO:0000256" key="2">
    <source>
        <dbReference type="ARBA" id="ARBA00022723"/>
    </source>
</evidence>
<keyword evidence="2" id="KW-0479">Metal-binding</keyword>
<dbReference type="EMBL" id="BAAATR010000037">
    <property type="protein sequence ID" value="GAA2268625.1"/>
    <property type="molecule type" value="Genomic_DNA"/>
</dbReference>
<reference evidence="5 6" key="1">
    <citation type="journal article" date="2019" name="Int. J. Syst. Evol. Microbiol.">
        <title>The Global Catalogue of Microorganisms (GCM) 10K type strain sequencing project: providing services to taxonomists for standard genome sequencing and annotation.</title>
        <authorList>
            <consortium name="The Broad Institute Genomics Platform"/>
            <consortium name="The Broad Institute Genome Sequencing Center for Infectious Disease"/>
            <person name="Wu L."/>
            <person name="Ma J."/>
        </authorList>
    </citation>
    <scope>NUCLEOTIDE SEQUENCE [LARGE SCALE GENOMIC DNA]</scope>
    <source>
        <strain evidence="5 6">JCM 7356</strain>
    </source>
</reference>
<evidence type="ECO:0000313" key="6">
    <source>
        <dbReference type="Proteomes" id="UP001500305"/>
    </source>
</evidence>
<dbReference type="InterPro" id="IPR003347">
    <property type="entry name" value="JmjC_dom"/>
</dbReference>
<evidence type="ECO:0000256" key="3">
    <source>
        <dbReference type="ARBA" id="ARBA00023004"/>
    </source>
</evidence>
<evidence type="ECO:0000259" key="4">
    <source>
        <dbReference type="PROSITE" id="PS51184"/>
    </source>
</evidence>
<dbReference type="PROSITE" id="PS51184">
    <property type="entry name" value="JMJC"/>
    <property type="match status" value="1"/>
</dbReference>
<evidence type="ECO:0000313" key="5">
    <source>
        <dbReference type="EMBL" id="GAA2268625.1"/>
    </source>
</evidence>
<dbReference type="PANTHER" id="PTHR13096">
    <property type="entry name" value="MINA53 MYC INDUCED NUCLEAR ANTIGEN"/>
    <property type="match status" value="1"/>
</dbReference>
<keyword evidence="3" id="KW-0408">Iron</keyword>
<sequence length="412" mass="45804">MTILTDREDAAPVARPLLDLTRLINPVAPEEFKQEFWEKKPLLVERNDQDFYSGILTLDDVDQLLLLSGPGLDCIRVVVEGKETPVAELGSGRGRNGKTTALEVLYERYRTGSTLVLNALERRWAPIARLSAALSTELSARIQANVYLTPGGSARGFNPHYDTHDVIILQIHGTKQWRLYKSDYELPTQDRPYDHHSTTAPEVDRTIDLQPGSLLYLPRGTVHAATSTDTASLHITLGIHPVLWPALLHEAIAKIVTEDVRFRAGLPIGFASDESLQRQAEETLAELLQEVVARTDVHQAVREAVKTAVSISAPPLRHHLTDLEAADGIDLRTPVRRRPDLKWQLTTDDESVRLDFHNKTVQLPVHVAEEVAHLVDRSAEPLTAESIPGDLDAPGRLVLVRTLLREGFLTVS</sequence>
<dbReference type="Pfam" id="PF08007">
    <property type="entry name" value="JmjC_2"/>
    <property type="match status" value="1"/>
</dbReference>